<accession>A0A0N4VR04</accession>
<dbReference type="WBParaSite" id="EVEC_0001346301-mRNA-1">
    <property type="protein sequence ID" value="EVEC_0001346301-mRNA-1"/>
    <property type="gene ID" value="EVEC_0001346301"/>
</dbReference>
<dbReference type="Proteomes" id="UP000274131">
    <property type="component" value="Unassembled WGS sequence"/>
</dbReference>
<evidence type="ECO:0000313" key="2">
    <source>
        <dbReference type="Proteomes" id="UP000274131"/>
    </source>
</evidence>
<keyword evidence="2" id="KW-1185">Reference proteome</keyword>
<protein>
    <submittedName>
        <fullName evidence="3">FERM domain-containing protein</fullName>
    </submittedName>
</protein>
<proteinExistence type="predicted"/>
<evidence type="ECO:0000313" key="3">
    <source>
        <dbReference type="WBParaSite" id="EVEC_0001346301-mRNA-1"/>
    </source>
</evidence>
<reference evidence="1 2" key="2">
    <citation type="submission" date="2018-10" db="EMBL/GenBank/DDBJ databases">
        <authorList>
            <consortium name="Pathogen Informatics"/>
        </authorList>
    </citation>
    <scope>NUCLEOTIDE SEQUENCE [LARGE SCALE GENOMIC DNA]</scope>
</reference>
<reference evidence="3" key="1">
    <citation type="submission" date="2017-02" db="UniProtKB">
        <authorList>
            <consortium name="WormBaseParasite"/>
        </authorList>
    </citation>
    <scope>IDENTIFICATION</scope>
</reference>
<dbReference type="AlphaFoldDB" id="A0A0N4VR04"/>
<sequence>MVLKSTPENMGDSYTPLISGKNTACDDDGKKLDIVKKIQAVLAGCQVKMYFSVEMHKEFWVPKQKSPGFLAKLRLTVNFAEYKFLSYLTGRDL</sequence>
<gene>
    <name evidence="1" type="ORF">EVEC_LOCUS12600</name>
</gene>
<name>A0A0N4VR04_ENTVE</name>
<evidence type="ECO:0000313" key="1">
    <source>
        <dbReference type="EMBL" id="VDD97849.1"/>
    </source>
</evidence>
<dbReference type="EMBL" id="UXUI01015397">
    <property type="protein sequence ID" value="VDD97849.1"/>
    <property type="molecule type" value="Genomic_DNA"/>
</dbReference>
<organism evidence="3">
    <name type="scientific">Enterobius vermicularis</name>
    <name type="common">Human pinworm</name>
    <dbReference type="NCBI Taxonomy" id="51028"/>
    <lineage>
        <taxon>Eukaryota</taxon>
        <taxon>Metazoa</taxon>
        <taxon>Ecdysozoa</taxon>
        <taxon>Nematoda</taxon>
        <taxon>Chromadorea</taxon>
        <taxon>Rhabditida</taxon>
        <taxon>Spirurina</taxon>
        <taxon>Oxyuridomorpha</taxon>
        <taxon>Oxyuroidea</taxon>
        <taxon>Oxyuridae</taxon>
        <taxon>Enterobius</taxon>
    </lineage>
</organism>